<reference evidence="1 2" key="1">
    <citation type="submission" date="2014-04" db="EMBL/GenBank/DDBJ databases">
        <authorList>
            <person name="Sears C."/>
            <person name="Carroll K."/>
            <person name="Sack B.R."/>
            <person name="Qadri F."/>
            <person name="Myers L.L."/>
            <person name="Chung G.-T."/>
            <person name="Escheverria P."/>
            <person name="Fraser C.M."/>
            <person name="Sadzewicz L."/>
            <person name="Shefchek K.A."/>
            <person name="Tallon L."/>
            <person name="Das S.P."/>
            <person name="Daugherty S."/>
            <person name="Mongodin E.F."/>
        </authorList>
    </citation>
    <scope>NUCLEOTIDE SEQUENCE [LARGE SCALE GENOMIC DNA]</scope>
    <source>
        <strain evidence="1 2">3978 T3 ii</strain>
    </source>
</reference>
<organism evidence="1 2">
    <name type="scientific">Bacteroides uniformis str. 3978 T3 ii</name>
    <dbReference type="NCBI Taxonomy" id="1339349"/>
    <lineage>
        <taxon>Bacteria</taxon>
        <taxon>Pseudomonadati</taxon>
        <taxon>Bacteroidota</taxon>
        <taxon>Bacteroidia</taxon>
        <taxon>Bacteroidales</taxon>
        <taxon>Bacteroidaceae</taxon>
        <taxon>Bacteroides</taxon>
    </lineage>
</organism>
<sequence length="48" mass="6244">MYRSTFIIQFYSLTYKVREYVLWLQRYEKDYYNRKKIDLFFNSYLSHI</sequence>
<protein>
    <submittedName>
        <fullName evidence="1">Uncharacterized protein</fullName>
    </submittedName>
</protein>
<comment type="caution">
    <text evidence="1">The sequence shown here is derived from an EMBL/GenBank/DDBJ whole genome shotgun (WGS) entry which is preliminary data.</text>
</comment>
<name>A0A078S0Q9_BACUN</name>
<proteinExistence type="predicted"/>
<gene>
    <name evidence="1" type="ORF">M094_0670</name>
</gene>
<accession>A0A078S0Q9</accession>
<dbReference type="EMBL" id="JNHN01000170">
    <property type="protein sequence ID" value="KDS51358.1"/>
    <property type="molecule type" value="Genomic_DNA"/>
</dbReference>
<dbReference type="AlphaFoldDB" id="A0A078S0Q9"/>
<evidence type="ECO:0000313" key="1">
    <source>
        <dbReference type="EMBL" id="KDS51358.1"/>
    </source>
</evidence>
<dbReference type="Proteomes" id="UP000028013">
    <property type="component" value="Unassembled WGS sequence"/>
</dbReference>
<evidence type="ECO:0000313" key="2">
    <source>
        <dbReference type="Proteomes" id="UP000028013"/>
    </source>
</evidence>